<comment type="caution">
    <text evidence="2">The sequence shown here is derived from an EMBL/GenBank/DDBJ whole genome shotgun (WGS) entry which is preliminary data.</text>
</comment>
<reference evidence="2" key="1">
    <citation type="journal article" date="2014" name="Front. Microbiol.">
        <title>High frequency of phylogenetically diverse reductive dehalogenase-homologous genes in deep subseafloor sedimentary metagenomes.</title>
        <authorList>
            <person name="Kawai M."/>
            <person name="Futagami T."/>
            <person name="Toyoda A."/>
            <person name="Takaki Y."/>
            <person name="Nishi S."/>
            <person name="Hori S."/>
            <person name="Arai W."/>
            <person name="Tsubouchi T."/>
            <person name="Morono Y."/>
            <person name="Uchiyama I."/>
            <person name="Ito T."/>
            <person name="Fujiyama A."/>
            <person name="Inagaki F."/>
            <person name="Takami H."/>
        </authorList>
    </citation>
    <scope>NUCLEOTIDE SEQUENCE</scope>
    <source>
        <strain evidence="2">Expedition CK06-06</strain>
    </source>
</reference>
<name>X1UTN1_9ZZZZ</name>
<accession>X1UTN1</accession>
<dbReference type="AlphaFoldDB" id="X1UTN1"/>
<evidence type="ECO:0000313" key="2">
    <source>
        <dbReference type="EMBL" id="GAJ20829.1"/>
    </source>
</evidence>
<evidence type="ECO:0000256" key="1">
    <source>
        <dbReference type="SAM" id="Coils"/>
    </source>
</evidence>
<organism evidence="2">
    <name type="scientific">marine sediment metagenome</name>
    <dbReference type="NCBI Taxonomy" id="412755"/>
    <lineage>
        <taxon>unclassified sequences</taxon>
        <taxon>metagenomes</taxon>
        <taxon>ecological metagenomes</taxon>
    </lineage>
</organism>
<protein>
    <submittedName>
        <fullName evidence="2">Uncharacterized protein</fullName>
    </submittedName>
</protein>
<sequence length="42" mass="5080">SQNENIGLLKEINKIQKKNLELSEKYQKLYEKLLNEKEKKEC</sequence>
<keyword evidence="1" id="KW-0175">Coiled coil</keyword>
<proteinExistence type="predicted"/>
<feature type="non-terminal residue" evidence="2">
    <location>
        <position position="1"/>
    </location>
</feature>
<feature type="coiled-coil region" evidence="1">
    <location>
        <begin position="12"/>
        <end position="39"/>
    </location>
</feature>
<gene>
    <name evidence="2" type="ORF">S12H4_62696</name>
</gene>
<dbReference type="EMBL" id="BARW01042189">
    <property type="protein sequence ID" value="GAJ20829.1"/>
    <property type="molecule type" value="Genomic_DNA"/>
</dbReference>